<name>A0A437QNI6_9PROT</name>
<evidence type="ECO:0000313" key="5">
    <source>
        <dbReference type="Proteomes" id="UP000287447"/>
    </source>
</evidence>
<proteinExistence type="inferred from homology"/>
<feature type="domain" description="STAS" evidence="3">
    <location>
        <begin position="1"/>
        <end position="113"/>
    </location>
</feature>
<comment type="caution">
    <text evidence="4">The sequence shown here is derived from an EMBL/GenBank/DDBJ whole genome shotgun (WGS) entry which is preliminary data.</text>
</comment>
<dbReference type="CDD" id="cd07043">
    <property type="entry name" value="STAS_anti-anti-sigma_factors"/>
    <property type="match status" value="1"/>
</dbReference>
<dbReference type="PROSITE" id="PS50801">
    <property type="entry name" value="STAS"/>
    <property type="match status" value="1"/>
</dbReference>
<protein>
    <recommendedName>
        <fullName evidence="2">Anti-sigma factor antagonist</fullName>
    </recommendedName>
</protein>
<keyword evidence="5" id="KW-1185">Reference proteome</keyword>
<dbReference type="EMBL" id="SADE01000002">
    <property type="protein sequence ID" value="RVU35979.1"/>
    <property type="molecule type" value="Genomic_DNA"/>
</dbReference>
<dbReference type="OrthoDB" id="280847at2"/>
<comment type="similarity">
    <text evidence="1 2">Belongs to the anti-sigma-factor antagonist family.</text>
</comment>
<dbReference type="InterPro" id="IPR036513">
    <property type="entry name" value="STAS_dom_sf"/>
</dbReference>
<evidence type="ECO:0000256" key="2">
    <source>
        <dbReference type="RuleBase" id="RU003749"/>
    </source>
</evidence>
<sequence length="115" mass="12098">MECRKENKDGVIVLVVDGAIDHETAAAFEQAVMPSLDEAEAAGTGLVFDMSGVDYMSSVGLRVLMLAAKAAKQKSISVVVAGLQATLAEIFQISRFDKIFTIYDTADAAVAGVRG</sequence>
<dbReference type="RefSeq" id="WP_127765456.1">
    <property type="nucleotide sequence ID" value="NZ_SADE01000002.1"/>
</dbReference>
<dbReference type="AlphaFoldDB" id="A0A437QNI6"/>
<dbReference type="InterPro" id="IPR003658">
    <property type="entry name" value="Anti-sigma_ant"/>
</dbReference>
<evidence type="ECO:0000259" key="3">
    <source>
        <dbReference type="PROSITE" id="PS50801"/>
    </source>
</evidence>
<accession>A0A437QNI6</accession>
<dbReference type="SUPFAM" id="SSF52091">
    <property type="entry name" value="SpoIIaa-like"/>
    <property type="match status" value="1"/>
</dbReference>
<dbReference type="Pfam" id="PF01740">
    <property type="entry name" value="STAS"/>
    <property type="match status" value="1"/>
</dbReference>
<evidence type="ECO:0000313" key="4">
    <source>
        <dbReference type="EMBL" id="RVU35979.1"/>
    </source>
</evidence>
<dbReference type="Gene3D" id="3.30.750.24">
    <property type="entry name" value="STAS domain"/>
    <property type="match status" value="1"/>
</dbReference>
<evidence type="ECO:0000256" key="1">
    <source>
        <dbReference type="ARBA" id="ARBA00009013"/>
    </source>
</evidence>
<dbReference type="InterPro" id="IPR002645">
    <property type="entry name" value="STAS_dom"/>
</dbReference>
<dbReference type="NCBIfam" id="TIGR00377">
    <property type="entry name" value="ant_ant_sig"/>
    <property type="match status" value="1"/>
</dbReference>
<dbReference type="PANTHER" id="PTHR33495">
    <property type="entry name" value="ANTI-SIGMA FACTOR ANTAGONIST TM_1081-RELATED-RELATED"/>
    <property type="match status" value="1"/>
</dbReference>
<dbReference type="GO" id="GO:0043856">
    <property type="term" value="F:anti-sigma factor antagonist activity"/>
    <property type="evidence" value="ECO:0007669"/>
    <property type="project" value="InterPro"/>
</dbReference>
<dbReference type="Proteomes" id="UP000287447">
    <property type="component" value="Unassembled WGS sequence"/>
</dbReference>
<organism evidence="4 5">
    <name type="scientific">Hwanghaeella grinnelliae</name>
    <dbReference type="NCBI Taxonomy" id="2500179"/>
    <lineage>
        <taxon>Bacteria</taxon>
        <taxon>Pseudomonadati</taxon>
        <taxon>Pseudomonadota</taxon>
        <taxon>Alphaproteobacteria</taxon>
        <taxon>Rhodospirillales</taxon>
        <taxon>Rhodospirillaceae</taxon>
        <taxon>Hwanghaeella</taxon>
    </lineage>
</organism>
<reference evidence="5" key="1">
    <citation type="submission" date="2019-01" db="EMBL/GenBank/DDBJ databases">
        <title>Gri0909 isolated from a small marine red alga.</title>
        <authorList>
            <person name="Kim J."/>
            <person name="Jeong S.E."/>
            <person name="Jeon C.O."/>
        </authorList>
    </citation>
    <scope>NUCLEOTIDE SEQUENCE [LARGE SCALE GENOMIC DNA]</scope>
    <source>
        <strain evidence="5">Gri0909</strain>
    </source>
</reference>
<gene>
    <name evidence="4" type="ORF">EOI86_12065</name>
</gene>